<dbReference type="PANTHER" id="PTHR20883">
    <property type="entry name" value="PHYTANOYL-COA DIOXYGENASE DOMAIN CONTAINING 1"/>
    <property type="match status" value="1"/>
</dbReference>
<reference evidence="2" key="1">
    <citation type="submission" date="2022-10" db="EMBL/GenBank/DDBJ databases">
        <title>Comparative genomics and taxonomic characterization of three novel marine species of genus Reichenbachiella exhibiting antioxidant and polysaccharide degradation activities.</title>
        <authorList>
            <person name="Muhammad N."/>
            <person name="Lee Y.-J."/>
            <person name="Ko J."/>
            <person name="Kim S.-G."/>
        </authorList>
    </citation>
    <scope>NUCLEOTIDE SEQUENCE</scope>
    <source>
        <strain evidence="2">Wsw4-B4</strain>
    </source>
</reference>
<keyword evidence="3" id="KW-1185">Reference proteome</keyword>
<dbReference type="InterPro" id="IPR008775">
    <property type="entry name" value="Phytyl_CoA_dOase-like"/>
</dbReference>
<organism evidence="2 3">
    <name type="scientific">Reichenbachiella carrageenanivorans</name>
    <dbReference type="NCBI Taxonomy" id="2979869"/>
    <lineage>
        <taxon>Bacteria</taxon>
        <taxon>Pseudomonadati</taxon>
        <taxon>Bacteroidota</taxon>
        <taxon>Cytophagia</taxon>
        <taxon>Cytophagales</taxon>
        <taxon>Reichenbachiellaceae</taxon>
        <taxon>Reichenbachiella</taxon>
    </lineage>
</organism>
<dbReference type="Pfam" id="PF05721">
    <property type="entry name" value="PhyH"/>
    <property type="match status" value="1"/>
</dbReference>
<protein>
    <submittedName>
        <fullName evidence="2">Phytanoyl-CoA dioxygenase family protein</fullName>
    </submittedName>
</protein>
<proteinExistence type="predicted"/>
<name>A0ABY6CXS0_9BACT</name>
<dbReference type="Proteomes" id="UP001062165">
    <property type="component" value="Chromosome"/>
</dbReference>
<gene>
    <name evidence="2" type="ORF">N7E81_15235</name>
</gene>
<evidence type="ECO:0000313" key="2">
    <source>
        <dbReference type="EMBL" id="UXX78712.1"/>
    </source>
</evidence>
<comment type="cofactor">
    <cofactor evidence="1">
        <name>Fe(2+)</name>
        <dbReference type="ChEBI" id="CHEBI:29033"/>
    </cofactor>
</comment>
<evidence type="ECO:0000313" key="3">
    <source>
        <dbReference type="Proteomes" id="UP001062165"/>
    </source>
</evidence>
<sequence>MLKTISKALTKEQLQFWNENSYIHIPSLFKERVNEMSQWIDEISNWESSMDQWMCYYEMDNPKQLSRVENFIPYHAGMKEIFTGSTIIDLITELMDEQAILYKERINFKSPGGGPHAAHQDGVAYEQGANASFDPNIKPYLSILVSVDEATEENGCLQVVPNWPLDTLEIIPMEAPYPDKPHYMKMKQSVEDSLTWKKLPTQPGDALIFTERLPHRSEPNHSDKTRRIIYGVYNPLSDGDKREKYYADKRKNPNDARYMVGNPHAPSN</sequence>
<dbReference type="RefSeq" id="WP_263050457.1">
    <property type="nucleotide sequence ID" value="NZ_CP106735.1"/>
</dbReference>
<keyword evidence="2" id="KW-0560">Oxidoreductase</keyword>
<evidence type="ECO:0000256" key="1">
    <source>
        <dbReference type="ARBA" id="ARBA00001954"/>
    </source>
</evidence>
<dbReference type="EMBL" id="CP106735">
    <property type="protein sequence ID" value="UXX78712.1"/>
    <property type="molecule type" value="Genomic_DNA"/>
</dbReference>
<dbReference type="PANTHER" id="PTHR20883:SF48">
    <property type="entry name" value="ECTOINE DIOXYGENASE"/>
    <property type="match status" value="1"/>
</dbReference>
<dbReference type="Gene3D" id="2.60.120.620">
    <property type="entry name" value="q2cbj1_9rhob like domain"/>
    <property type="match status" value="1"/>
</dbReference>
<keyword evidence="2" id="KW-0223">Dioxygenase</keyword>
<accession>A0ABY6CXS0</accession>
<dbReference type="SUPFAM" id="SSF51197">
    <property type="entry name" value="Clavaminate synthase-like"/>
    <property type="match status" value="1"/>
</dbReference>
<dbReference type="GO" id="GO:0051213">
    <property type="term" value="F:dioxygenase activity"/>
    <property type="evidence" value="ECO:0007669"/>
    <property type="project" value="UniProtKB-KW"/>
</dbReference>